<gene>
    <name evidence="1" type="ORF">FA13DRAFT_1576574</name>
</gene>
<dbReference type="EMBL" id="QPFP01000003">
    <property type="protein sequence ID" value="TEB38497.1"/>
    <property type="molecule type" value="Genomic_DNA"/>
</dbReference>
<organism evidence="1 2">
    <name type="scientific">Coprinellus micaceus</name>
    <name type="common">Glistening ink-cap mushroom</name>
    <name type="synonym">Coprinus micaceus</name>
    <dbReference type="NCBI Taxonomy" id="71717"/>
    <lineage>
        <taxon>Eukaryota</taxon>
        <taxon>Fungi</taxon>
        <taxon>Dikarya</taxon>
        <taxon>Basidiomycota</taxon>
        <taxon>Agaricomycotina</taxon>
        <taxon>Agaricomycetes</taxon>
        <taxon>Agaricomycetidae</taxon>
        <taxon>Agaricales</taxon>
        <taxon>Agaricineae</taxon>
        <taxon>Psathyrellaceae</taxon>
        <taxon>Coprinellus</taxon>
    </lineage>
</organism>
<protein>
    <submittedName>
        <fullName evidence="1">Uncharacterized protein</fullName>
    </submittedName>
</protein>
<feature type="non-terminal residue" evidence="1">
    <location>
        <position position="76"/>
    </location>
</feature>
<dbReference type="OrthoDB" id="3050185at2759"/>
<dbReference type="Proteomes" id="UP000298030">
    <property type="component" value="Unassembled WGS sequence"/>
</dbReference>
<accession>A0A4Y7TWG7</accession>
<dbReference type="STRING" id="71717.A0A4Y7TWG7"/>
<keyword evidence="2" id="KW-1185">Reference proteome</keyword>
<evidence type="ECO:0000313" key="2">
    <source>
        <dbReference type="Proteomes" id="UP000298030"/>
    </source>
</evidence>
<reference evidence="1 2" key="1">
    <citation type="journal article" date="2019" name="Nat. Ecol. Evol.">
        <title>Megaphylogeny resolves global patterns of mushroom evolution.</title>
        <authorList>
            <person name="Varga T."/>
            <person name="Krizsan K."/>
            <person name="Foldi C."/>
            <person name="Dima B."/>
            <person name="Sanchez-Garcia M."/>
            <person name="Sanchez-Ramirez S."/>
            <person name="Szollosi G.J."/>
            <person name="Szarkandi J.G."/>
            <person name="Papp V."/>
            <person name="Albert L."/>
            <person name="Andreopoulos W."/>
            <person name="Angelini C."/>
            <person name="Antonin V."/>
            <person name="Barry K.W."/>
            <person name="Bougher N.L."/>
            <person name="Buchanan P."/>
            <person name="Buyck B."/>
            <person name="Bense V."/>
            <person name="Catcheside P."/>
            <person name="Chovatia M."/>
            <person name="Cooper J."/>
            <person name="Damon W."/>
            <person name="Desjardin D."/>
            <person name="Finy P."/>
            <person name="Geml J."/>
            <person name="Haridas S."/>
            <person name="Hughes K."/>
            <person name="Justo A."/>
            <person name="Karasinski D."/>
            <person name="Kautmanova I."/>
            <person name="Kiss B."/>
            <person name="Kocsube S."/>
            <person name="Kotiranta H."/>
            <person name="LaButti K.M."/>
            <person name="Lechner B.E."/>
            <person name="Liimatainen K."/>
            <person name="Lipzen A."/>
            <person name="Lukacs Z."/>
            <person name="Mihaltcheva S."/>
            <person name="Morgado L.N."/>
            <person name="Niskanen T."/>
            <person name="Noordeloos M.E."/>
            <person name="Ohm R.A."/>
            <person name="Ortiz-Santana B."/>
            <person name="Ovrebo C."/>
            <person name="Racz N."/>
            <person name="Riley R."/>
            <person name="Savchenko A."/>
            <person name="Shiryaev A."/>
            <person name="Soop K."/>
            <person name="Spirin V."/>
            <person name="Szebenyi C."/>
            <person name="Tomsovsky M."/>
            <person name="Tulloss R.E."/>
            <person name="Uehling J."/>
            <person name="Grigoriev I.V."/>
            <person name="Vagvolgyi C."/>
            <person name="Papp T."/>
            <person name="Martin F.M."/>
            <person name="Miettinen O."/>
            <person name="Hibbett D.S."/>
            <person name="Nagy L.G."/>
        </authorList>
    </citation>
    <scope>NUCLEOTIDE SEQUENCE [LARGE SCALE GENOMIC DNA]</scope>
    <source>
        <strain evidence="1 2">FP101781</strain>
    </source>
</reference>
<dbReference type="AlphaFoldDB" id="A0A4Y7TWG7"/>
<comment type="caution">
    <text evidence="1">The sequence shown here is derived from an EMBL/GenBank/DDBJ whole genome shotgun (WGS) entry which is preliminary data.</text>
</comment>
<name>A0A4Y7TWG7_COPMI</name>
<evidence type="ECO:0000313" key="1">
    <source>
        <dbReference type="EMBL" id="TEB38497.1"/>
    </source>
</evidence>
<feature type="non-terminal residue" evidence="1">
    <location>
        <position position="1"/>
    </location>
</feature>
<sequence length="76" mass="9099">GPALPRRDRPDVYERYCRLMLTFFKPWRTADDLRAQHSTWEAAFESFESSELYTPDVARKLANMQIFHECKDSRDE</sequence>
<proteinExistence type="predicted"/>